<organism evidence="1">
    <name type="scientific">marine metagenome</name>
    <dbReference type="NCBI Taxonomy" id="408172"/>
    <lineage>
        <taxon>unclassified sequences</taxon>
        <taxon>metagenomes</taxon>
        <taxon>ecological metagenomes</taxon>
    </lineage>
</organism>
<gene>
    <name evidence="1" type="ORF">METZ01_LOCUS359533</name>
</gene>
<name>A0A382S9X7_9ZZZZ</name>
<dbReference type="AlphaFoldDB" id="A0A382S9X7"/>
<sequence>MRTDLLSKSVKGFLTVFFMCLLLSCGGSQVDIEVGETQIERDTLIKWNEERTGTANPS</sequence>
<feature type="non-terminal residue" evidence="1">
    <location>
        <position position="58"/>
    </location>
</feature>
<proteinExistence type="predicted"/>
<reference evidence="1" key="1">
    <citation type="submission" date="2018-05" db="EMBL/GenBank/DDBJ databases">
        <authorList>
            <person name="Lanie J.A."/>
            <person name="Ng W.-L."/>
            <person name="Kazmierczak K.M."/>
            <person name="Andrzejewski T.M."/>
            <person name="Davidsen T.M."/>
            <person name="Wayne K.J."/>
            <person name="Tettelin H."/>
            <person name="Glass J.I."/>
            <person name="Rusch D."/>
            <person name="Podicherti R."/>
            <person name="Tsui H.-C.T."/>
            <person name="Winkler M.E."/>
        </authorList>
    </citation>
    <scope>NUCLEOTIDE SEQUENCE</scope>
</reference>
<accession>A0A382S9X7</accession>
<dbReference type="PROSITE" id="PS51257">
    <property type="entry name" value="PROKAR_LIPOPROTEIN"/>
    <property type="match status" value="1"/>
</dbReference>
<protein>
    <submittedName>
        <fullName evidence="1">Uncharacterized protein</fullName>
    </submittedName>
</protein>
<dbReference type="EMBL" id="UINC01127514">
    <property type="protein sequence ID" value="SVD06679.1"/>
    <property type="molecule type" value="Genomic_DNA"/>
</dbReference>
<evidence type="ECO:0000313" key="1">
    <source>
        <dbReference type="EMBL" id="SVD06679.1"/>
    </source>
</evidence>